<protein>
    <submittedName>
        <fullName evidence="3">Uncharacterized protein</fullName>
    </submittedName>
</protein>
<accession>A0ABT9BDM4</accession>
<proteinExistence type="predicted"/>
<reference evidence="3" key="1">
    <citation type="submission" date="2023-07" db="EMBL/GenBank/DDBJ databases">
        <authorList>
            <person name="Kim M.K."/>
        </authorList>
    </citation>
    <scope>NUCLEOTIDE SEQUENCE</scope>
    <source>
        <strain evidence="3">ASUV-10-1</strain>
    </source>
</reference>
<evidence type="ECO:0000313" key="4">
    <source>
        <dbReference type="Proteomes" id="UP001176429"/>
    </source>
</evidence>
<evidence type="ECO:0000256" key="1">
    <source>
        <dbReference type="SAM" id="MobiDB-lite"/>
    </source>
</evidence>
<evidence type="ECO:0000256" key="2">
    <source>
        <dbReference type="SAM" id="SignalP"/>
    </source>
</evidence>
<name>A0ABT9BDM4_9BACT</name>
<feature type="region of interest" description="Disordered" evidence="1">
    <location>
        <begin position="27"/>
        <end position="68"/>
    </location>
</feature>
<dbReference type="EMBL" id="JAUQSY010000006">
    <property type="protein sequence ID" value="MDO7875127.1"/>
    <property type="molecule type" value="Genomic_DNA"/>
</dbReference>
<organism evidence="3 4">
    <name type="scientific">Hymenobacter aranciens</name>
    <dbReference type="NCBI Taxonomy" id="3063996"/>
    <lineage>
        <taxon>Bacteria</taxon>
        <taxon>Pseudomonadati</taxon>
        <taxon>Bacteroidota</taxon>
        <taxon>Cytophagia</taxon>
        <taxon>Cytophagales</taxon>
        <taxon>Hymenobacteraceae</taxon>
        <taxon>Hymenobacter</taxon>
    </lineage>
</organism>
<dbReference type="Proteomes" id="UP001176429">
    <property type="component" value="Unassembled WGS sequence"/>
</dbReference>
<feature type="signal peptide" evidence="2">
    <location>
        <begin position="1"/>
        <end position="23"/>
    </location>
</feature>
<evidence type="ECO:0000313" key="3">
    <source>
        <dbReference type="EMBL" id="MDO7875127.1"/>
    </source>
</evidence>
<sequence>MKKRFVAVLLTAGLGFCATSAYAQSAAPDFPADEPTARAETPAKRPNARATADELRRAAMTPEEQKQDQQLQLLAARTGNTTLGVSGAKQQYDTGSGGFMVRKYQSRTRAGREKRGITLHMMGSANPKGQRLIDKKHKKKFLFF</sequence>
<comment type="caution">
    <text evidence="3">The sequence shown here is derived from an EMBL/GenBank/DDBJ whole genome shotgun (WGS) entry which is preliminary data.</text>
</comment>
<feature type="compositionally biased region" description="Basic and acidic residues" evidence="1">
    <location>
        <begin position="51"/>
        <end position="67"/>
    </location>
</feature>
<keyword evidence="4" id="KW-1185">Reference proteome</keyword>
<feature type="chain" id="PRO_5046588619" evidence="2">
    <location>
        <begin position="24"/>
        <end position="144"/>
    </location>
</feature>
<gene>
    <name evidence="3" type="ORF">Q5H93_10325</name>
</gene>
<keyword evidence="2" id="KW-0732">Signal</keyword>
<dbReference type="RefSeq" id="WP_305006446.1">
    <property type="nucleotide sequence ID" value="NZ_JAUQSY010000006.1"/>
</dbReference>